<evidence type="ECO:0000313" key="2">
    <source>
        <dbReference type="Proteomes" id="UP000093104"/>
    </source>
</evidence>
<comment type="caution">
    <text evidence="1">The sequence shown here is derived from an EMBL/GenBank/DDBJ whole genome shotgun (WGS) entry which is preliminary data.</text>
</comment>
<accession>A0A1C7YYA7</accession>
<gene>
    <name evidence="1" type="ORF">AFK24_27560</name>
</gene>
<evidence type="ECO:0008006" key="3">
    <source>
        <dbReference type="Google" id="ProtNLM"/>
    </source>
</evidence>
<proteinExistence type="predicted"/>
<organism evidence="1 2">
    <name type="scientific">Pseudomonas syringae</name>
    <dbReference type="NCBI Taxonomy" id="317"/>
    <lineage>
        <taxon>Bacteria</taxon>
        <taxon>Pseudomonadati</taxon>
        <taxon>Pseudomonadota</taxon>
        <taxon>Gammaproteobacteria</taxon>
        <taxon>Pseudomonadales</taxon>
        <taxon>Pseudomonadaceae</taxon>
        <taxon>Pseudomonas</taxon>
    </lineage>
</organism>
<dbReference type="AlphaFoldDB" id="A0A1C7YYA7"/>
<dbReference type="EMBL" id="LGSI01000073">
    <property type="protein sequence ID" value="OCR21737.1"/>
    <property type="molecule type" value="Genomic_DNA"/>
</dbReference>
<dbReference type="RefSeq" id="WP_065836252.1">
    <property type="nucleotide sequence ID" value="NZ_LGSI01000073.1"/>
</dbReference>
<reference evidence="1 2" key="1">
    <citation type="submission" date="2015-07" db="EMBL/GenBank/DDBJ databases">
        <title>Draft genome sequence of a diazotrophic, plant growth-promoting rhizobacterium of the Pseudomonas syringae complex.</title>
        <authorList>
            <person name="Patten C.L."/>
            <person name="Jeong H."/>
        </authorList>
    </citation>
    <scope>NUCLEOTIDE SEQUENCE [LARGE SCALE GENOMIC DNA]</scope>
    <source>
        <strain evidence="1 2">GR12-2</strain>
    </source>
</reference>
<dbReference type="OrthoDB" id="9033521at2"/>
<name>A0A1C7YYA7_PSESX</name>
<dbReference type="PATRIC" id="fig|317.243.peg.2104"/>
<protein>
    <recommendedName>
        <fullName evidence="3">Saccharopine dehydrogenase</fullName>
    </recommendedName>
</protein>
<evidence type="ECO:0000313" key="1">
    <source>
        <dbReference type="EMBL" id="OCR21737.1"/>
    </source>
</evidence>
<sequence length="388" mass="42363">MDKKKLLIVGGGNLCLQILQILAPRNEYIFYVASRDLEKVTRSCNLVRLSCLQMNTLCTIHPMEMNLGEGNVEENSAIITRIHPDIILNCASLQSWRVITQLPATAFQALDQAQLGPWLPMHLAPAYELMRAVKHAGCRAIVVNCAFPDAVNVVLDKAGMAPDTGIGNVANLVPATRMAIARLAMCSPEAVQVRLIASHFFSHYVPRAGLPADANYSLHYRVNGKDCTGAFDDALIFACVRTQFRRLGGVDGQFLTATSAISVIENLFADYEVQTHAPAPGGLPGGYPVSVGLGRVLLSLPYGVARTEAIAMNQRGQQQDGIRAINADGSVSFEFEQMAIMESLLGYSVSRMSLQDVHQWAAELGRKYQDYVQRLEQTGSARHDLHPA</sequence>
<dbReference type="Proteomes" id="UP000093104">
    <property type="component" value="Unassembled WGS sequence"/>
</dbReference>